<evidence type="ECO:0000313" key="1">
    <source>
        <dbReference type="EnsemblMetazoa" id="PPA35017.1"/>
    </source>
</evidence>
<evidence type="ECO:0000313" key="2">
    <source>
        <dbReference type="Proteomes" id="UP000005239"/>
    </source>
</evidence>
<dbReference type="EnsemblMetazoa" id="PPA35017.1">
    <property type="protein sequence ID" value="PPA35017.1"/>
    <property type="gene ID" value="WBGene00273386"/>
</dbReference>
<reference evidence="2" key="1">
    <citation type="journal article" date="2008" name="Nat. Genet.">
        <title>The Pristionchus pacificus genome provides a unique perspective on nematode lifestyle and parasitism.</title>
        <authorList>
            <person name="Dieterich C."/>
            <person name="Clifton S.W."/>
            <person name="Schuster L.N."/>
            <person name="Chinwalla A."/>
            <person name="Delehaunty K."/>
            <person name="Dinkelacker I."/>
            <person name="Fulton L."/>
            <person name="Fulton R."/>
            <person name="Godfrey J."/>
            <person name="Minx P."/>
            <person name="Mitreva M."/>
            <person name="Roeseler W."/>
            <person name="Tian H."/>
            <person name="Witte H."/>
            <person name="Yang S.P."/>
            <person name="Wilson R.K."/>
            <person name="Sommer R.J."/>
        </authorList>
    </citation>
    <scope>NUCLEOTIDE SEQUENCE [LARGE SCALE GENOMIC DNA]</scope>
    <source>
        <strain evidence="2">PS312</strain>
    </source>
</reference>
<gene>
    <name evidence="1" type="primary">WBGene00273386</name>
</gene>
<keyword evidence="2" id="KW-1185">Reference proteome</keyword>
<accession>A0A2A6C5S5</accession>
<dbReference type="AlphaFoldDB" id="A0A2A6C5S5"/>
<protein>
    <submittedName>
        <fullName evidence="1">Uncharacterized protein</fullName>
    </submittedName>
</protein>
<proteinExistence type="predicted"/>
<organism evidence="1 2">
    <name type="scientific">Pristionchus pacificus</name>
    <name type="common">Parasitic nematode worm</name>
    <dbReference type="NCBI Taxonomy" id="54126"/>
    <lineage>
        <taxon>Eukaryota</taxon>
        <taxon>Metazoa</taxon>
        <taxon>Ecdysozoa</taxon>
        <taxon>Nematoda</taxon>
        <taxon>Chromadorea</taxon>
        <taxon>Rhabditida</taxon>
        <taxon>Rhabditina</taxon>
        <taxon>Diplogasteromorpha</taxon>
        <taxon>Diplogasteroidea</taxon>
        <taxon>Neodiplogasteridae</taxon>
        <taxon>Pristionchus</taxon>
    </lineage>
</organism>
<accession>A0A8R1YN39</accession>
<dbReference type="Proteomes" id="UP000005239">
    <property type="component" value="Unassembled WGS sequence"/>
</dbReference>
<reference evidence="1" key="2">
    <citation type="submission" date="2022-06" db="UniProtKB">
        <authorList>
            <consortium name="EnsemblMetazoa"/>
        </authorList>
    </citation>
    <scope>IDENTIFICATION</scope>
    <source>
        <strain evidence="1">PS312</strain>
    </source>
</reference>
<name>A0A2A6C5S5_PRIPA</name>
<sequence length="350" mass="37380">MMLLRFIVNAIMIATASALYFPNAAVITRRDVGRQLSLNLTGTFLAFAAYDYVDIADDSYAQRVRVVSSGLTTTVFNLSTSTPLNGGTGPLIAATLTSPITIVNDNIATSLNETDFVLYFVRSNVTPPFPVYTLQNGSISVTADSVAHGVTILNAKPSLMASTFSLKSIPTVRVASCGFDSATNDDYAVLDITAQRQSFSFHILNGPIATFYDPKASNGSFSFALNEATTLDRKVPAGAEFTITSAGFATVKASYNTLTQIVIDAADFRDREWIRFIASGSKTSVDVSLNTTADTIYQPDTTAATLALTVTADDPSHAPRFRIKIVSGPSSSLGFIFTTLLIAISTIHNI</sequence>